<feature type="compositionally biased region" description="Basic and acidic residues" evidence="1">
    <location>
        <begin position="19"/>
        <end position="31"/>
    </location>
</feature>
<evidence type="ECO:0000313" key="4">
    <source>
        <dbReference type="Proteomes" id="UP001501425"/>
    </source>
</evidence>
<accession>A0AAV3STR8</accession>
<reference evidence="3" key="2">
    <citation type="submission" date="2023-12" db="EMBL/GenBank/DDBJ databases">
        <authorList>
            <person name="Sun Q."/>
            <person name="Inoue M."/>
        </authorList>
    </citation>
    <scope>NUCLEOTIDE SEQUENCE</scope>
    <source>
        <strain evidence="3">JCM 14265</strain>
    </source>
</reference>
<keyword evidence="2" id="KW-0812">Transmembrane</keyword>
<evidence type="ECO:0000256" key="1">
    <source>
        <dbReference type="SAM" id="MobiDB-lite"/>
    </source>
</evidence>
<comment type="caution">
    <text evidence="3">The sequence shown here is derived from an EMBL/GenBank/DDBJ whole genome shotgun (WGS) entry which is preliminary data.</text>
</comment>
<dbReference type="Proteomes" id="UP001501425">
    <property type="component" value="Unassembled WGS sequence"/>
</dbReference>
<keyword evidence="2" id="KW-1133">Transmembrane helix</keyword>
<organism evidence="3 4">
    <name type="scientific">Halorubrum ejinorense</name>
    <dbReference type="NCBI Taxonomy" id="425309"/>
    <lineage>
        <taxon>Archaea</taxon>
        <taxon>Methanobacteriati</taxon>
        <taxon>Methanobacteriota</taxon>
        <taxon>Stenosarchaea group</taxon>
        <taxon>Halobacteria</taxon>
        <taxon>Halobacteriales</taxon>
        <taxon>Haloferacaceae</taxon>
        <taxon>Halorubrum</taxon>
    </lineage>
</organism>
<gene>
    <name evidence="3" type="ORF">GCM10008994_19330</name>
</gene>
<evidence type="ECO:0000256" key="2">
    <source>
        <dbReference type="SAM" id="Phobius"/>
    </source>
</evidence>
<dbReference type="InterPro" id="IPR040493">
    <property type="entry name" value="DUF5518"/>
</dbReference>
<protein>
    <recommendedName>
        <fullName evidence="5">DUF5518 domain-containing protein</fullName>
    </recommendedName>
</protein>
<dbReference type="Pfam" id="PF17647">
    <property type="entry name" value="DUF5518"/>
    <property type="match status" value="1"/>
</dbReference>
<evidence type="ECO:0008006" key="5">
    <source>
        <dbReference type="Google" id="ProtNLM"/>
    </source>
</evidence>
<proteinExistence type="predicted"/>
<name>A0AAV3STR8_9EURY</name>
<evidence type="ECO:0000313" key="3">
    <source>
        <dbReference type="EMBL" id="GAA0544509.1"/>
    </source>
</evidence>
<keyword evidence="2" id="KW-0472">Membrane</keyword>
<reference evidence="3" key="1">
    <citation type="journal article" date="2014" name="Int. J. Syst. Evol. Microbiol.">
        <title>Complete genome sequence of Corynebacterium casei LMG S-19264T (=DSM 44701T), isolated from a smear-ripened cheese.</title>
        <authorList>
            <consortium name="US DOE Joint Genome Institute (JGI-PGF)"/>
            <person name="Walter F."/>
            <person name="Albersmeier A."/>
            <person name="Kalinowski J."/>
            <person name="Ruckert C."/>
        </authorList>
    </citation>
    <scope>NUCLEOTIDE SEQUENCE</scope>
    <source>
        <strain evidence="3">JCM 14265</strain>
    </source>
</reference>
<feature type="transmembrane region" description="Helical" evidence="2">
    <location>
        <begin position="57"/>
        <end position="81"/>
    </location>
</feature>
<sequence length="174" mass="17105">MASSSLIPVTGTARLINHRLEPHGGRPRPDADGGGASSSTRGLPPLRLRAGMDTDNTLLNAVVGAVATAVLSFTGISPLLGGALAGYLQGSDTGDGLRVGAISGAIASIPVVGLLLLVLFFLPFLGLFGFPLEAGIAAGSVVVFGAVIVIGGVAYTVGLSALGGLIGAYANGEL</sequence>
<feature type="transmembrane region" description="Helical" evidence="2">
    <location>
        <begin position="101"/>
        <end position="130"/>
    </location>
</feature>
<dbReference type="AlphaFoldDB" id="A0AAV3STR8"/>
<feature type="transmembrane region" description="Helical" evidence="2">
    <location>
        <begin position="142"/>
        <end position="170"/>
    </location>
</feature>
<feature type="region of interest" description="Disordered" evidence="1">
    <location>
        <begin position="19"/>
        <end position="46"/>
    </location>
</feature>
<dbReference type="EMBL" id="BAAADQ010000010">
    <property type="protein sequence ID" value="GAA0544509.1"/>
    <property type="molecule type" value="Genomic_DNA"/>
</dbReference>